<dbReference type="EC" id="6.3.3.2" evidence="5 6"/>
<dbReference type="GO" id="GO:0009396">
    <property type="term" value="P:folic acid-containing compound biosynthetic process"/>
    <property type="evidence" value="ECO:0007669"/>
    <property type="project" value="TreeGrafter"/>
</dbReference>
<dbReference type="PANTHER" id="PTHR23407">
    <property type="entry name" value="ATPASE INHIBITOR/5-FORMYLTETRAHYDROFOLATE CYCLO-LIGASE"/>
    <property type="match status" value="1"/>
</dbReference>
<organism evidence="7 8">
    <name type="scientific">Paragonimus westermani</name>
    <dbReference type="NCBI Taxonomy" id="34504"/>
    <lineage>
        <taxon>Eukaryota</taxon>
        <taxon>Metazoa</taxon>
        <taxon>Spiralia</taxon>
        <taxon>Lophotrochozoa</taxon>
        <taxon>Platyhelminthes</taxon>
        <taxon>Trematoda</taxon>
        <taxon>Digenea</taxon>
        <taxon>Plagiorchiida</taxon>
        <taxon>Troglotremata</taxon>
        <taxon>Troglotrematidae</taxon>
        <taxon>Paragonimus</taxon>
    </lineage>
</organism>
<evidence type="ECO:0000256" key="1">
    <source>
        <dbReference type="ARBA" id="ARBA00010638"/>
    </source>
</evidence>
<dbReference type="InterPro" id="IPR024185">
    <property type="entry name" value="FTHF_cligase-like_sf"/>
</dbReference>
<keyword evidence="3 6" id="KW-0067">ATP-binding</keyword>
<dbReference type="AlphaFoldDB" id="A0A5J4NAX5"/>
<evidence type="ECO:0000313" key="8">
    <source>
        <dbReference type="Proteomes" id="UP000324629"/>
    </source>
</evidence>
<sequence>MPNSVQTGIFNVFKFMCKKIQEICFTRPFFVNTVKLVYIHCISLHKYDFFESVPVPNVTLMSHSKTLIRQHMKTLLRSISPAQLAIKSERLAEQLLSSCEYQKCRSIAVYLSLPSEPDTLPVVRDSLSTGRKVFVPQVLSDDLRFVNNLQGNNSGMTMQRLHSLEQMSQWPLNKWNIRSPPLPTKWDQVVDQAVEDGGVDLIIVPGLAFTRNGKRLGRGGGYYDRYLNWCRARSSTSELNWPLLIALAFEEQLIEELPTQPHDVQVDRVLFA</sequence>
<comment type="caution">
    <text evidence="7">The sequence shown here is derived from an EMBL/GenBank/DDBJ whole genome shotgun (WGS) entry which is preliminary data.</text>
</comment>
<evidence type="ECO:0000256" key="2">
    <source>
        <dbReference type="ARBA" id="ARBA00022741"/>
    </source>
</evidence>
<name>A0A5J4NAX5_9TREM</name>
<evidence type="ECO:0000256" key="5">
    <source>
        <dbReference type="ARBA" id="ARBA00038966"/>
    </source>
</evidence>
<protein>
    <recommendedName>
        <fullName evidence="5 6">5-formyltetrahydrofolate cyclo-ligase</fullName>
        <ecNumber evidence="5 6">6.3.3.2</ecNumber>
    </recommendedName>
</protein>
<dbReference type="EMBL" id="QNGE01004600">
    <property type="protein sequence ID" value="KAA3672726.1"/>
    <property type="molecule type" value="Genomic_DNA"/>
</dbReference>
<reference evidence="7 8" key="1">
    <citation type="journal article" date="2019" name="Gigascience">
        <title>Whole-genome sequence of the oriental lung fluke Paragonimus westermani.</title>
        <authorList>
            <person name="Oey H."/>
            <person name="Zakrzewski M."/>
            <person name="Narain K."/>
            <person name="Devi K.R."/>
            <person name="Agatsuma T."/>
            <person name="Nawaratna S."/>
            <person name="Gobert G.N."/>
            <person name="Jones M.K."/>
            <person name="Ragan M.A."/>
            <person name="McManus D.P."/>
            <person name="Krause L."/>
        </authorList>
    </citation>
    <scope>NUCLEOTIDE SEQUENCE [LARGE SCALE GENOMIC DNA]</scope>
    <source>
        <strain evidence="7 8">IND2009</strain>
    </source>
</reference>
<evidence type="ECO:0000313" key="7">
    <source>
        <dbReference type="EMBL" id="KAA3672726.1"/>
    </source>
</evidence>
<dbReference type="Pfam" id="PF01812">
    <property type="entry name" value="5-FTHF_cyc-lig"/>
    <property type="match status" value="1"/>
</dbReference>
<evidence type="ECO:0000256" key="6">
    <source>
        <dbReference type="RuleBase" id="RU361279"/>
    </source>
</evidence>
<evidence type="ECO:0000256" key="4">
    <source>
        <dbReference type="ARBA" id="ARBA00036539"/>
    </source>
</evidence>
<dbReference type="Gene3D" id="3.40.50.10420">
    <property type="entry name" value="NagB/RpiA/CoA transferase-like"/>
    <property type="match status" value="1"/>
</dbReference>
<comment type="cofactor">
    <cofactor evidence="6">
        <name>Mg(2+)</name>
        <dbReference type="ChEBI" id="CHEBI:18420"/>
    </cofactor>
</comment>
<dbReference type="SUPFAM" id="SSF100950">
    <property type="entry name" value="NagB/RpiA/CoA transferase-like"/>
    <property type="match status" value="1"/>
</dbReference>
<keyword evidence="7" id="KW-0436">Ligase</keyword>
<gene>
    <name evidence="7" type="ORF">DEA37_0005263</name>
</gene>
<keyword evidence="6" id="KW-0460">Magnesium</keyword>
<dbReference type="PANTHER" id="PTHR23407:SF1">
    <property type="entry name" value="5-FORMYLTETRAHYDROFOLATE CYCLO-LIGASE"/>
    <property type="match status" value="1"/>
</dbReference>
<comment type="catalytic activity">
    <reaction evidence="4 6">
        <text>(6S)-5-formyl-5,6,7,8-tetrahydrofolate + ATP = (6R)-5,10-methenyltetrahydrofolate + ADP + phosphate</text>
        <dbReference type="Rhea" id="RHEA:10488"/>
        <dbReference type="ChEBI" id="CHEBI:30616"/>
        <dbReference type="ChEBI" id="CHEBI:43474"/>
        <dbReference type="ChEBI" id="CHEBI:57455"/>
        <dbReference type="ChEBI" id="CHEBI:57457"/>
        <dbReference type="ChEBI" id="CHEBI:456216"/>
        <dbReference type="EC" id="6.3.3.2"/>
    </reaction>
</comment>
<accession>A0A5J4NAX5</accession>
<dbReference type="Proteomes" id="UP000324629">
    <property type="component" value="Unassembled WGS sequence"/>
</dbReference>
<evidence type="ECO:0000256" key="3">
    <source>
        <dbReference type="ARBA" id="ARBA00022840"/>
    </source>
</evidence>
<dbReference type="GO" id="GO:0035999">
    <property type="term" value="P:tetrahydrofolate interconversion"/>
    <property type="evidence" value="ECO:0007669"/>
    <property type="project" value="TreeGrafter"/>
</dbReference>
<dbReference type="NCBIfam" id="TIGR02727">
    <property type="entry name" value="MTHFS_bact"/>
    <property type="match status" value="1"/>
</dbReference>
<dbReference type="GO" id="GO:0005524">
    <property type="term" value="F:ATP binding"/>
    <property type="evidence" value="ECO:0007669"/>
    <property type="project" value="UniProtKB-KW"/>
</dbReference>
<dbReference type="GO" id="GO:0005739">
    <property type="term" value="C:mitochondrion"/>
    <property type="evidence" value="ECO:0007669"/>
    <property type="project" value="TreeGrafter"/>
</dbReference>
<proteinExistence type="inferred from homology"/>
<dbReference type="GO" id="GO:0030272">
    <property type="term" value="F:5-formyltetrahydrofolate cyclo-ligase activity"/>
    <property type="evidence" value="ECO:0007669"/>
    <property type="project" value="UniProtKB-EC"/>
</dbReference>
<comment type="similarity">
    <text evidence="1 6">Belongs to the 5-formyltetrahydrofolate cyclo-ligase family.</text>
</comment>
<keyword evidence="6" id="KW-0479">Metal-binding</keyword>
<dbReference type="InterPro" id="IPR037171">
    <property type="entry name" value="NagB/RpiA_transferase-like"/>
</dbReference>
<dbReference type="GO" id="GO:0046872">
    <property type="term" value="F:metal ion binding"/>
    <property type="evidence" value="ECO:0007669"/>
    <property type="project" value="UniProtKB-KW"/>
</dbReference>
<dbReference type="InterPro" id="IPR002698">
    <property type="entry name" value="FTHF_cligase"/>
</dbReference>
<keyword evidence="2 6" id="KW-0547">Nucleotide-binding</keyword>
<keyword evidence="8" id="KW-1185">Reference proteome</keyword>